<dbReference type="InterPro" id="IPR011006">
    <property type="entry name" value="CheY-like_superfamily"/>
</dbReference>
<dbReference type="CDD" id="cd17563">
    <property type="entry name" value="REC_RegA-like"/>
    <property type="match status" value="1"/>
</dbReference>
<keyword evidence="1 6" id="KW-0597">Phosphoprotein</keyword>
<organism evidence="8 9">
    <name type="scientific">Corallincola spongiicola</name>
    <dbReference type="NCBI Taxonomy" id="2520508"/>
    <lineage>
        <taxon>Bacteria</taxon>
        <taxon>Pseudomonadati</taxon>
        <taxon>Pseudomonadota</taxon>
        <taxon>Gammaproteobacteria</taxon>
        <taxon>Alteromonadales</taxon>
        <taxon>Psychromonadaceae</taxon>
        <taxon>Corallincola</taxon>
    </lineage>
</organism>
<gene>
    <name evidence="8" type="ORF">EXY25_11175</name>
</gene>
<comment type="caution">
    <text evidence="8">The sequence shown here is derived from an EMBL/GenBank/DDBJ whole genome shotgun (WGS) entry which is preliminary data.</text>
</comment>
<dbReference type="Pfam" id="PF00072">
    <property type="entry name" value="Response_reg"/>
    <property type="match status" value="1"/>
</dbReference>
<name>A0ABY1WPA1_9GAMM</name>
<dbReference type="PANTHER" id="PTHR48111">
    <property type="entry name" value="REGULATOR OF RPOS"/>
    <property type="match status" value="1"/>
</dbReference>
<dbReference type="InterPro" id="IPR009057">
    <property type="entry name" value="Homeodomain-like_sf"/>
</dbReference>
<dbReference type="PRINTS" id="PR01590">
    <property type="entry name" value="HTHFIS"/>
</dbReference>
<dbReference type="SUPFAM" id="SSF52172">
    <property type="entry name" value="CheY-like"/>
    <property type="match status" value="1"/>
</dbReference>
<evidence type="ECO:0000256" key="5">
    <source>
        <dbReference type="ARBA" id="ARBA00023163"/>
    </source>
</evidence>
<dbReference type="PANTHER" id="PTHR48111:SF1">
    <property type="entry name" value="TWO-COMPONENT RESPONSE REGULATOR ORR33"/>
    <property type="match status" value="1"/>
</dbReference>
<keyword evidence="2" id="KW-0902">Two-component regulatory system</keyword>
<dbReference type="EMBL" id="SHLY01000003">
    <property type="protein sequence ID" value="TAA45908.1"/>
    <property type="molecule type" value="Genomic_DNA"/>
</dbReference>
<evidence type="ECO:0000256" key="6">
    <source>
        <dbReference type="PROSITE-ProRule" id="PRU00169"/>
    </source>
</evidence>
<evidence type="ECO:0000256" key="2">
    <source>
        <dbReference type="ARBA" id="ARBA00023012"/>
    </source>
</evidence>
<keyword evidence="9" id="KW-1185">Reference proteome</keyword>
<dbReference type="InterPro" id="IPR002197">
    <property type="entry name" value="HTH_Fis"/>
</dbReference>
<keyword evidence="3" id="KW-0805">Transcription regulation</keyword>
<evidence type="ECO:0000259" key="7">
    <source>
        <dbReference type="PROSITE" id="PS50110"/>
    </source>
</evidence>
<keyword evidence="5" id="KW-0804">Transcription</keyword>
<dbReference type="InterPro" id="IPR039420">
    <property type="entry name" value="WalR-like"/>
</dbReference>
<evidence type="ECO:0000256" key="4">
    <source>
        <dbReference type="ARBA" id="ARBA00023125"/>
    </source>
</evidence>
<feature type="modified residue" description="4-aspartylphosphate" evidence="6">
    <location>
        <position position="52"/>
    </location>
</feature>
<evidence type="ECO:0000256" key="1">
    <source>
        <dbReference type="ARBA" id="ARBA00022553"/>
    </source>
</evidence>
<dbReference type="SUPFAM" id="SSF46689">
    <property type="entry name" value="Homeodomain-like"/>
    <property type="match status" value="1"/>
</dbReference>
<accession>A0ABY1WPA1</accession>
<dbReference type="Proteomes" id="UP000292544">
    <property type="component" value="Unassembled WGS sequence"/>
</dbReference>
<dbReference type="RefSeq" id="WP_130566842.1">
    <property type="nucleotide sequence ID" value="NZ_SHLY01000003.1"/>
</dbReference>
<evidence type="ECO:0000256" key="3">
    <source>
        <dbReference type="ARBA" id="ARBA00023015"/>
    </source>
</evidence>
<reference evidence="9" key="1">
    <citation type="submission" date="2019-02" db="EMBL/GenBank/DDBJ databases">
        <title>Draft genome sequence of Muricauda sp. 176CP4-71.</title>
        <authorList>
            <person name="Park J.-S."/>
        </authorList>
    </citation>
    <scope>NUCLEOTIDE SEQUENCE [LARGE SCALE GENOMIC DNA]</scope>
    <source>
        <strain evidence="9">176GS2-150</strain>
    </source>
</reference>
<evidence type="ECO:0000313" key="8">
    <source>
        <dbReference type="EMBL" id="TAA45908.1"/>
    </source>
</evidence>
<dbReference type="PROSITE" id="PS50110">
    <property type="entry name" value="RESPONSE_REGULATORY"/>
    <property type="match status" value="1"/>
</dbReference>
<protein>
    <submittedName>
        <fullName evidence="8">Response regulator</fullName>
    </submittedName>
</protein>
<dbReference type="SMART" id="SM00448">
    <property type="entry name" value="REC"/>
    <property type="match status" value="1"/>
</dbReference>
<dbReference type="Gene3D" id="3.40.50.2300">
    <property type="match status" value="1"/>
</dbReference>
<proteinExistence type="predicted"/>
<keyword evidence="4" id="KW-0238">DNA-binding</keyword>
<dbReference type="Pfam" id="PF02954">
    <property type="entry name" value="HTH_8"/>
    <property type="match status" value="1"/>
</dbReference>
<dbReference type="InterPro" id="IPR001789">
    <property type="entry name" value="Sig_transdc_resp-reg_receiver"/>
</dbReference>
<feature type="domain" description="Response regulatory" evidence="7">
    <location>
        <begin position="3"/>
        <end position="117"/>
    </location>
</feature>
<evidence type="ECO:0000313" key="9">
    <source>
        <dbReference type="Proteomes" id="UP000292544"/>
    </source>
</evidence>
<dbReference type="Gene3D" id="1.10.10.60">
    <property type="entry name" value="Homeodomain-like"/>
    <property type="match status" value="1"/>
</dbReference>
<sequence>MTRLLIIDDDLDFSRIVANRLSSQGFDCAATHHTSDALLAAREHQPECILLDMKLADDSGLNLIAPLRQLLPDSRIVLLTGYASIATAVAAMKAGADDYLTKPADTATMTAALTGCRPAPTMSEAPMSPERLEWEHIQQVLKANLGNVSHTAKQLNMHRRTLQRKLKKRPASE</sequence>